<gene>
    <name evidence="2" type="ORF">NFC81_10795</name>
</gene>
<sequence length="149" mass="16601">MNLRMLGMKSKRDVRCAGVAALVAVLMLQLMVVPATALGLWHSPAAYDTDLVQALSIALLKITVVHLIFPGIPIFLWLYHRNRLSWSTVIGTCYIVGMLAGLFWVLRETPVPEYTQILLRVGRGGSHGFAVGLAFWVVWCLQKRLKILS</sequence>
<feature type="transmembrane region" description="Helical" evidence="1">
    <location>
        <begin position="55"/>
        <end position="79"/>
    </location>
</feature>
<evidence type="ECO:0000256" key="1">
    <source>
        <dbReference type="SAM" id="Phobius"/>
    </source>
</evidence>
<organism evidence="2">
    <name type="scientific">Salinispirillum sp. LH 10-3-1</name>
    <dbReference type="NCBI Taxonomy" id="2952525"/>
    <lineage>
        <taxon>Bacteria</taxon>
        <taxon>Pseudomonadati</taxon>
        <taxon>Pseudomonadota</taxon>
        <taxon>Gammaproteobacteria</taxon>
        <taxon>Oceanospirillales</taxon>
        <taxon>Saccharospirillaceae</taxon>
        <taxon>Salinispirillum</taxon>
    </lineage>
</organism>
<name>A0AB38YCY9_9GAMM</name>
<feature type="transmembrane region" description="Helical" evidence="1">
    <location>
        <begin position="86"/>
        <end position="105"/>
    </location>
</feature>
<dbReference type="RefSeq" id="WP_304994494.1">
    <property type="nucleotide sequence ID" value="NZ_CP101717.1"/>
</dbReference>
<evidence type="ECO:0000313" key="2">
    <source>
        <dbReference type="EMBL" id="WLD57206.1"/>
    </source>
</evidence>
<keyword evidence="1" id="KW-0472">Membrane</keyword>
<accession>A0AB38YCY9</accession>
<protein>
    <submittedName>
        <fullName evidence="2">Uncharacterized protein</fullName>
    </submittedName>
</protein>
<feature type="transmembrane region" description="Helical" evidence="1">
    <location>
        <begin position="125"/>
        <end position="141"/>
    </location>
</feature>
<dbReference type="AlphaFoldDB" id="A0AB38YCY9"/>
<proteinExistence type="predicted"/>
<keyword evidence="1" id="KW-1133">Transmembrane helix</keyword>
<reference evidence="2" key="1">
    <citation type="submission" date="2022-07" db="EMBL/GenBank/DDBJ databases">
        <title>Complete genome sequence of Salinispirillum sp. LH10-3-1 capable of multiple carbohydrate inversion isolated from a soda lake.</title>
        <authorList>
            <person name="Liu J."/>
            <person name="Zhai Y."/>
            <person name="Zhang H."/>
            <person name="Yang H."/>
            <person name="Qu J."/>
            <person name="Li J."/>
        </authorList>
    </citation>
    <scope>NUCLEOTIDE SEQUENCE</scope>
    <source>
        <strain evidence="2">LH 10-3-1</strain>
    </source>
</reference>
<keyword evidence="1" id="KW-0812">Transmembrane</keyword>
<dbReference type="EMBL" id="CP101717">
    <property type="protein sequence ID" value="WLD57206.1"/>
    <property type="molecule type" value="Genomic_DNA"/>
</dbReference>